<accession>A0A0C3Q0K3</accession>
<reference evidence="2 3" key="1">
    <citation type="submission" date="2014-04" db="EMBL/GenBank/DDBJ databases">
        <authorList>
            <consortium name="DOE Joint Genome Institute"/>
            <person name="Kuo A."/>
            <person name="Girlanda M."/>
            <person name="Perotto S."/>
            <person name="Kohler A."/>
            <person name="Nagy L.G."/>
            <person name="Floudas D."/>
            <person name="Copeland A."/>
            <person name="Barry K.W."/>
            <person name="Cichocki N."/>
            <person name="Veneault-Fourrey C."/>
            <person name="LaButti K."/>
            <person name="Lindquist E.A."/>
            <person name="Lipzen A."/>
            <person name="Lundell T."/>
            <person name="Morin E."/>
            <person name="Murat C."/>
            <person name="Sun H."/>
            <person name="Tunlid A."/>
            <person name="Henrissat B."/>
            <person name="Grigoriev I.V."/>
            <person name="Hibbett D.S."/>
            <person name="Martin F."/>
            <person name="Nordberg H.P."/>
            <person name="Cantor M.N."/>
            <person name="Hua S.X."/>
        </authorList>
    </citation>
    <scope>NUCLEOTIDE SEQUENCE [LARGE SCALE GENOMIC DNA]</scope>
    <source>
        <strain evidence="2 3">MUT 4182</strain>
    </source>
</reference>
<dbReference type="Proteomes" id="UP000054248">
    <property type="component" value="Unassembled WGS sequence"/>
</dbReference>
<reference evidence="3" key="2">
    <citation type="submission" date="2015-01" db="EMBL/GenBank/DDBJ databases">
        <title>Evolutionary Origins and Diversification of the Mycorrhizal Mutualists.</title>
        <authorList>
            <consortium name="DOE Joint Genome Institute"/>
            <consortium name="Mycorrhizal Genomics Consortium"/>
            <person name="Kohler A."/>
            <person name="Kuo A."/>
            <person name="Nagy L.G."/>
            <person name="Floudas D."/>
            <person name="Copeland A."/>
            <person name="Barry K.W."/>
            <person name="Cichocki N."/>
            <person name="Veneault-Fourrey C."/>
            <person name="LaButti K."/>
            <person name="Lindquist E.A."/>
            <person name="Lipzen A."/>
            <person name="Lundell T."/>
            <person name="Morin E."/>
            <person name="Murat C."/>
            <person name="Riley R."/>
            <person name="Ohm R."/>
            <person name="Sun H."/>
            <person name="Tunlid A."/>
            <person name="Henrissat B."/>
            <person name="Grigoriev I.V."/>
            <person name="Hibbett D.S."/>
            <person name="Martin F."/>
        </authorList>
    </citation>
    <scope>NUCLEOTIDE SEQUENCE [LARGE SCALE GENOMIC DNA]</scope>
    <source>
        <strain evidence="3">MUT 4182</strain>
    </source>
</reference>
<evidence type="ECO:0000313" key="2">
    <source>
        <dbReference type="EMBL" id="KIO15504.1"/>
    </source>
</evidence>
<dbReference type="OrthoDB" id="65434at2759"/>
<protein>
    <submittedName>
        <fullName evidence="2">Uncharacterized protein</fullName>
    </submittedName>
</protein>
<organism evidence="2 3">
    <name type="scientific">Tulasnella calospora MUT 4182</name>
    <dbReference type="NCBI Taxonomy" id="1051891"/>
    <lineage>
        <taxon>Eukaryota</taxon>
        <taxon>Fungi</taxon>
        <taxon>Dikarya</taxon>
        <taxon>Basidiomycota</taxon>
        <taxon>Agaricomycotina</taxon>
        <taxon>Agaricomycetes</taxon>
        <taxon>Cantharellales</taxon>
        <taxon>Tulasnellaceae</taxon>
        <taxon>Tulasnella</taxon>
    </lineage>
</organism>
<sequence>MPSPMALRSPSPSSPSSLSMFSKKKQSPALATDASAYLAAVADRDRRAQSHHQSAPSISSASTPALSFSSSVTADSDKTRRAGQDAYDLAMEYEEDDESGLTRPVNPPTSEQVFSTRHVEFGHCANPEYRYVSMHKPGKDVEGYEEQEPPYYVLFSTYLSYLILIVIGHMRDFFGKKLVPQKYHHLMPSNGYAALTSDFDSFYTRRLKHRLEDIFSRPVTGVPGRTIVTLDRISKDHNDTFV</sequence>
<dbReference type="EMBL" id="KN824016">
    <property type="protein sequence ID" value="KIO15504.1"/>
    <property type="molecule type" value="Genomic_DNA"/>
</dbReference>
<feature type="region of interest" description="Disordered" evidence="1">
    <location>
        <begin position="42"/>
        <end position="81"/>
    </location>
</feature>
<feature type="region of interest" description="Disordered" evidence="1">
    <location>
        <begin position="1"/>
        <end position="26"/>
    </location>
</feature>
<feature type="compositionally biased region" description="Low complexity" evidence="1">
    <location>
        <begin position="1"/>
        <end position="21"/>
    </location>
</feature>
<feature type="compositionally biased region" description="Low complexity" evidence="1">
    <location>
        <begin position="51"/>
        <end position="71"/>
    </location>
</feature>
<dbReference type="AlphaFoldDB" id="A0A0C3Q0K3"/>
<gene>
    <name evidence="2" type="ORF">M407DRAFT_94423</name>
</gene>
<evidence type="ECO:0000313" key="3">
    <source>
        <dbReference type="Proteomes" id="UP000054248"/>
    </source>
</evidence>
<proteinExistence type="predicted"/>
<feature type="non-terminal residue" evidence="2">
    <location>
        <position position="242"/>
    </location>
</feature>
<name>A0A0C3Q0K3_9AGAM</name>
<evidence type="ECO:0000256" key="1">
    <source>
        <dbReference type="SAM" id="MobiDB-lite"/>
    </source>
</evidence>
<dbReference type="HOGENOM" id="CLU_1154110_0_0_1"/>
<keyword evidence="3" id="KW-1185">Reference proteome</keyword>
<dbReference type="STRING" id="1051891.A0A0C3Q0K3"/>